<organism evidence="2 3">
    <name type="scientific">Belliella buryatensis</name>
    <dbReference type="NCBI Taxonomy" id="1500549"/>
    <lineage>
        <taxon>Bacteria</taxon>
        <taxon>Pseudomonadati</taxon>
        <taxon>Bacteroidota</taxon>
        <taxon>Cytophagia</taxon>
        <taxon>Cytophagales</taxon>
        <taxon>Cyclobacteriaceae</taxon>
        <taxon>Belliella</taxon>
    </lineage>
</organism>
<protein>
    <submittedName>
        <fullName evidence="2">Nicotinamide-nucleotide adenylyltransferase, NadR type</fullName>
    </submittedName>
</protein>
<dbReference type="PANTHER" id="PTHR37512">
    <property type="entry name" value="TRIFUNCTIONAL NAD BIOSYNTHESIS/REGULATOR PROTEIN NADR"/>
    <property type="match status" value="1"/>
</dbReference>
<sequence>MSIKRIVVIGPESTGKSTLSQALAAAFDEPWVMEFARVYIERLERPYQYEDLLEIAKGQLREEDAKSKRAKKMLFIDTDLHVLKVWSEHKYGKTDPWIIGQIAQRKYDLYLLTDVDLPWEEDSQREHPQPEMRAYLFEQYHQLIKDSGVPYAIIKGKYDERFVNALRKVREMLA</sequence>
<keyword evidence="2" id="KW-0808">Transferase</keyword>
<dbReference type="OrthoDB" id="9151999at2"/>
<dbReference type="EMBL" id="FZOK01000003">
    <property type="protein sequence ID" value="SNS08082.1"/>
    <property type="molecule type" value="Genomic_DNA"/>
</dbReference>
<evidence type="ECO:0000313" key="3">
    <source>
        <dbReference type="Proteomes" id="UP000198480"/>
    </source>
</evidence>
<reference evidence="3" key="1">
    <citation type="submission" date="2017-06" db="EMBL/GenBank/DDBJ databases">
        <authorList>
            <person name="Varghese N."/>
            <person name="Submissions S."/>
        </authorList>
    </citation>
    <scope>NUCLEOTIDE SEQUENCE [LARGE SCALE GENOMIC DNA]</scope>
    <source>
        <strain evidence="3">5C</strain>
    </source>
</reference>
<dbReference type="InterPro" id="IPR027417">
    <property type="entry name" value="P-loop_NTPase"/>
</dbReference>
<dbReference type="Gene3D" id="3.40.50.300">
    <property type="entry name" value="P-loop containing nucleotide triphosphate hydrolases"/>
    <property type="match status" value="1"/>
</dbReference>
<evidence type="ECO:0000259" key="1">
    <source>
        <dbReference type="Pfam" id="PF13521"/>
    </source>
</evidence>
<dbReference type="Proteomes" id="UP000198480">
    <property type="component" value="Unassembled WGS sequence"/>
</dbReference>
<dbReference type="Pfam" id="PF13521">
    <property type="entry name" value="AAA_28"/>
    <property type="match status" value="1"/>
</dbReference>
<dbReference type="AlphaFoldDB" id="A0A239BKD5"/>
<name>A0A239BKD5_9BACT</name>
<feature type="domain" description="NadR/Ttd14 AAA" evidence="1">
    <location>
        <begin position="5"/>
        <end position="161"/>
    </location>
</feature>
<keyword evidence="3" id="KW-1185">Reference proteome</keyword>
<dbReference type="PANTHER" id="PTHR37512:SF1">
    <property type="entry name" value="NADR_TTD14 AAA DOMAIN-CONTAINING PROTEIN"/>
    <property type="match status" value="1"/>
</dbReference>
<gene>
    <name evidence="2" type="ORF">SAMN06295967_10344</name>
</gene>
<accession>A0A239BKD5</accession>
<proteinExistence type="predicted"/>
<dbReference type="SUPFAM" id="SSF52540">
    <property type="entry name" value="P-loop containing nucleoside triphosphate hydrolases"/>
    <property type="match status" value="1"/>
</dbReference>
<keyword evidence="2" id="KW-0548">Nucleotidyltransferase</keyword>
<dbReference type="GO" id="GO:0016779">
    <property type="term" value="F:nucleotidyltransferase activity"/>
    <property type="evidence" value="ECO:0007669"/>
    <property type="project" value="UniProtKB-KW"/>
</dbReference>
<dbReference type="InterPro" id="IPR052735">
    <property type="entry name" value="NAD_biosynth-regulator"/>
</dbReference>
<dbReference type="InterPro" id="IPR038727">
    <property type="entry name" value="NadR/Ttd14_AAA_dom"/>
</dbReference>
<dbReference type="RefSeq" id="WP_089238176.1">
    <property type="nucleotide sequence ID" value="NZ_FZOK01000003.1"/>
</dbReference>
<evidence type="ECO:0000313" key="2">
    <source>
        <dbReference type="EMBL" id="SNS08082.1"/>
    </source>
</evidence>